<keyword evidence="3" id="KW-1185">Reference proteome</keyword>
<dbReference type="Pfam" id="PF20075">
    <property type="entry name" value="DUF6471"/>
    <property type="match status" value="1"/>
</dbReference>
<organism evidence="2 3">
    <name type="scientific">Paraglaciecola algarum</name>
    <dbReference type="NCBI Taxonomy" id="3050085"/>
    <lineage>
        <taxon>Bacteria</taxon>
        <taxon>Pseudomonadati</taxon>
        <taxon>Pseudomonadota</taxon>
        <taxon>Gammaproteobacteria</taxon>
        <taxon>Alteromonadales</taxon>
        <taxon>Alteromonadaceae</taxon>
        <taxon>Paraglaciecola</taxon>
    </lineage>
</organism>
<dbReference type="InterPro" id="IPR045526">
    <property type="entry name" value="DUF6471"/>
</dbReference>
<evidence type="ECO:0000313" key="2">
    <source>
        <dbReference type="EMBL" id="MCF2949689.1"/>
    </source>
</evidence>
<feature type="domain" description="DUF6471" evidence="1">
    <location>
        <begin position="24"/>
        <end position="87"/>
    </location>
</feature>
<dbReference type="Proteomes" id="UP001521137">
    <property type="component" value="Unassembled WGS sequence"/>
</dbReference>
<accession>A0ABS9DD29</accession>
<proteinExistence type="predicted"/>
<sequence>MSSNDDKTAKDNNASLSTTLSADWRQLVQRIIKAEMSKRGTKYQDLSDRLAHIGIHQSADNLRNKVNKGIMGADLLLQIMYVLNMRRIERDDIIDIFADLGCPLE</sequence>
<gene>
    <name evidence="2" type="ORF">L0668_16340</name>
</gene>
<protein>
    <submittedName>
        <fullName evidence="2">DUF6471 domain-containing protein</fullName>
    </submittedName>
</protein>
<comment type="caution">
    <text evidence="2">The sequence shown here is derived from an EMBL/GenBank/DDBJ whole genome shotgun (WGS) entry which is preliminary data.</text>
</comment>
<evidence type="ECO:0000259" key="1">
    <source>
        <dbReference type="Pfam" id="PF20075"/>
    </source>
</evidence>
<dbReference type="EMBL" id="JAKGAS010000010">
    <property type="protein sequence ID" value="MCF2949689.1"/>
    <property type="molecule type" value="Genomic_DNA"/>
</dbReference>
<reference evidence="2 3" key="1">
    <citation type="submission" date="2022-01" db="EMBL/GenBank/DDBJ databases">
        <title>Paraglaciecola sp. G1-23.</title>
        <authorList>
            <person name="Jin M.S."/>
            <person name="Han D.M."/>
            <person name="Kim H.M."/>
            <person name="Jeon C.O."/>
        </authorList>
    </citation>
    <scope>NUCLEOTIDE SEQUENCE [LARGE SCALE GENOMIC DNA]</scope>
    <source>
        <strain evidence="2 3">G1-23</strain>
    </source>
</reference>
<evidence type="ECO:0000313" key="3">
    <source>
        <dbReference type="Proteomes" id="UP001521137"/>
    </source>
</evidence>
<name>A0ABS9DD29_9ALTE</name>
<dbReference type="RefSeq" id="WP_235313793.1">
    <property type="nucleotide sequence ID" value="NZ_JAKGAS010000010.1"/>
</dbReference>